<dbReference type="RefSeq" id="XP_056842932.1">
    <property type="nucleotide sequence ID" value="XM_056986952.1"/>
</dbReference>
<dbReference type="PANTHER" id="PTHR46890:SF48">
    <property type="entry name" value="RNA-DIRECTED DNA POLYMERASE"/>
    <property type="match status" value="1"/>
</dbReference>
<dbReference type="Pfam" id="PF00078">
    <property type="entry name" value="RVT_1"/>
    <property type="match status" value="1"/>
</dbReference>
<dbReference type="KEGG" id="rsz:108807818"/>
<dbReference type="InterPro" id="IPR026960">
    <property type="entry name" value="RVT-Znf"/>
</dbReference>
<dbReference type="InterPro" id="IPR052343">
    <property type="entry name" value="Retrotransposon-Effector_Assoc"/>
</dbReference>
<reference evidence="3" key="1">
    <citation type="journal article" date="2019" name="Database">
        <title>The radish genome database (RadishGD): an integrated information resource for radish genomics.</title>
        <authorList>
            <person name="Yu H.J."/>
            <person name="Baek S."/>
            <person name="Lee Y.J."/>
            <person name="Cho A."/>
            <person name="Mun J.H."/>
        </authorList>
    </citation>
    <scope>NUCLEOTIDE SEQUENCE [LARGE SCALE GENOMIC DNA]</scope>
    <source>
        <strain evidence="3">cv. WK10039</strain>
    </source>
</reference>
<name>A0A9W3BUH4_RAPSA</name>
<sequence>MAEKRRPEHGLLPCCNSPTPSDQLSFYFGKVSEILCCKVSAESNQRLTLIPSDSEIRDAAFSINSGKAPGPDGFSAKFYHAYWHIIGPDVCRDVREFFLSGELHPQQNETHVRLILKVTGARRVAEYRPIALCNTHYKIIAKILTRRLKPLLPDLISTSQSAFVAGRAIGDNVLITHETLHYLRTSEAKKHCSMAVKTDMSKAYDRIEWGFIRAVMHQLGFMDLVDHELCGNSLVLLSHKWFSNGLSQAIPWNTAGLYWMAHCLESECREVLHRLIILLFADDTMFFCKSSSSSVSVLLHIMHTYEKLSGQCINFSKSAITFSAKTPPEVKLRVKATLAIDTEGGLGKYLGLPELFGRKKGTSLLRSWAASDRNLSVGHHGFSLSLLARVLLGKYTRYSSFLTCQAPSNSSHGWRSVLVGRDLLLKGLSWTVGSGDKISVWRDPWLSCDAPITPIGPPNRLEADLLVSDLLCPISNSWDIDKIRRFIPVYEDFILRLQTSCAPSCDTLAWLPDKSGDYTTKTGYGTSRNVEVPAPNAQDFSWTKSIWNVKTAPKLKDFLWKVVRRAIPVSANLEVRGFPPFGCKTCAGREDDLHVFLTCEVAREVWDLAPLISRPSPTTPSLVILISNAPSHTVLPPVGVTTPLWPWILWNL</sequence>
<dbReference type="InterPro" id="IPR043502">
    <property type="entry name" value="DNA/RNA_pol_sf"/>
</dbReference>
<accession>A0A9W3BUH4</accession>
<dbReference type="Proteomes" id="UP000504610">
    <property type="component" value="Chromosome 6"/>
</dbReference>
<keyword evidence="3" id="KW-1185">Reference proteome</keyword>
<evidence type="ECO:0000313" key="4">
    <source>
        <dbReference type="RefSeq" id="XP_056842932.1"/>
    </source>
</evidence>
<dbReference type="InterPro" id="IPR000477">
    <property type="entry name" value="RT_dom"/>
</dbReference>
<proteinExistence type="predicted"/>
<dbReference type="Pfam" id="PF13966">
    <property type="entry name" value="zf-RVT"/>
    <property type="match status" value="1"/>
</dbReference>
<dbReference type="SUPFAM" id="SSF56672">
    <property type="entry name" value="DNA/RNA polymerases"/>
    <property type="match status" value="1"/>
</dbReference>
<reference evidence="4" key="2">
    <citation type="submission" date="2025-08" db="UniProtKB">
        <authorList>
            <consortium name="RefSeq"/>
        </authorList>
    </citation>
    <scope>IDENTIFICATION</scope>
    <source>
        <tissue evidence="4">Leaf</tissue>
    </source>
</reference>
<dbReference type="CDD" id="cd01650">
    <property type="entry name" value="RT_nLTR_like"/>
    <property type="match status" value="1"/>
</dbReference>
<dbReference type="PANTHER" id="PTHR46890">
    <property type="entry name" value="NON-LTR RETROLELEMENT REVERSE TRANSCRIPTASE-LIKE PROTEIN-RELATED"/>
    <property type="match status" value="1"/>
</dbReference>
<organism evidence="3 4">
    <name type="scientific">Raphanus sativus</name>
    <name type="common">Radish</name>
    <name type="synonym">Raphanus raphanistrum var. sativus</name>
    <dbReference type="NCBI Taxonomy" id="3726"/>
    <lineage>
        <taxon>Eukaryota</taxon>
        <taxon>Viridiplantae</taxon>
        <taxon>Streptophyta</taxon>
        <taxon>Embryophyta</taxon>
        <taxon>Tracheophyta</taxon>
        <taxon>Spermatophyta</taxon>
        <taxon>Magnoliopsida</taxon>
        <taxon>eudicotyledons</taxon>
        <taxon>Gunneridae</taxon>
        <taxon>Pentapetalae</taxon>
        <taxon>rosids</taxon>
        <taxon>malvids</taxon>
        <taxon>Brassicales</taxon>
        <taxon>Brassicaceae</taxon>
        <taxon>Brassiceae</taxon>
        <taxon>Raphanus</taxon>
    </lineage>
</organism>
<evidence type="ECO:0000313" key="3">
    <source>
        <dbReference type="Proteomes" id="UP000504610"/>
    </source>
</evidence>
<protein>
    <submittedName>
        <fullName evidence="4">Uncharacterized protein LOC108807818</fullName>
    </submittedName>
</protein>
<feature type="domain" description="Reverse transcriptase" evidence="1">
    <location>
        <begin position="125"/>
        <end position="322"/>
    </location>
</feature>
<evidence type="ECO:0000259" key="1">
    <source>
        <dbReference type="Pfam" id="PF00078"/>
    </source>
</evidence>
<evidence type="ECO:0000259" key="2">
    <source>
        <dbReference type="Pfam" id="PF13966"/>
    </source>
</evidence>
<dbReference type="OrthoDB" id="1112669at2759"/>
<gene>
    <name evidence="4" type="primary">LOC108807818</name>
</gene>
<feature type="domain" description="Reverse transcriptase zinc-binding" evidence="2">
    <location>
        <begin position="536"/>
        <end position="606"/>
    </location>
</feature>
<dbReference type="AlphaFoldDB" id="A0A9W3BUH4"/>
<dbReference type="GeneID" id="108807818"/>